<comment type="caution">
    <text evidence="2">The sequence shown here is derived from an EMBL/GenBank/DDBJ whole genome shotgun (WGS) entry which is preliminary data.</text>
</comment>
<dbReference type="RefSeq" id="WP_188996301.1">
    <property type="nucleotide sequence ID" value="NZ_BMHP01000004.1"/>
</dbReference>
<reference evidence="2" key="2">
    <citation type="submission" date="2020-09" db="EMBL/GenBank/DDBJ databases">
        <authorList>
            <person name="Sun Q."/>
            <person name="Zhou Y."/>
        </authorList>
    </citation>
    <scope>NUCLEOTIDE SEQUENCE</scope>
    <source>
        <strain evidence="2">CGMCC 1.15178</strain>
    </source>
</reference>
<sequence length="70" mass="7238">MKVSGGSRAWIRSDCAYPGVASLSLQEKNLGVMGMATASLLGTAGSKCDTASRKPPRSPEQPLMADGRKG</sequence>
<gene>
    <name evidence="2" type="ORF">GCM10010911_50590</name>
</gene>
<dbReference type="EMBL" id="BMHP01000004">
    <property type="protein sequence ID" value="GGD86085.1"/>
    <property type="molecule type" value="Genomic_DNA"/>
</dbReference>
<evidence type="ECO:0000313" key="2">
    <source>
        <dbReference type="EMBL" id="GGD86085.1"/>
    </source>
</evidence>
<dbReference type="Proteomes" id="UP000612456">
    <property type="component" value="Unassembled WGS sequence"/>
</dbReference>
<reference evidence="2" key="1">
    <citation type="journal article" date="2014" name="Int. J. Syst. Evol. Microbiol.">
        <title>Complete genome sequence of Corynebacterium casei LMG S-19264T (=DSM 44701T), isolated from a smear-ripened cheese.</title>
        <authorList>
            <consortium name="US DOE Joint Genome Institute (JGI-PGF)"/>
            <person name="Walter F."/>
            <person name="Albersmeier A."/>
            <person name="Kalinowski J."/>
            <person name="Ruckert C."/>
        </authorList>
    </citation>
    <scope>NUCLEOTIDE SEQUENCE</scope>
    <source>
        <strain evidence="2">CGMCC 1.15178</strain>
    </source>
</reference>
<evidence type="ECO:0000256" key="1">
    <source>
        <dbReference type="SAM" id="MobiDB-lite"/>
    </source>
</evidence>
<proteinExistence type="predicted"/>
<feature type="region of interest" description="Disordered" evidence="1">
    <location>
        <begin position="44"/>
        <end position="70"/>
    </location>
</feature>
<organism evidence="2 3">
    <name type="scientific">Paenibacillus nasutitermitis</name>
    <dbReference type="NCBI Taxonomy" id="1652958"/>
    <lineage>
        <taxon>Bacteria</taxon>
        <taxon>Bacillati</taxon>
        <taxon>Bacillota</taxon>
        <taxon>Bacilli</taxon>
        <taxon>Bacillales</taxon>
        <taxon>Paenibacillaceae</taxon>
        <taxon>Paenibacillus</taxon>
    </lineage>
</organism>
<protein>
    <submittedName>
        <fullName evidence="2">Uncharacterized protein</fullName>
    </submittedName>
</protein>
<dbReference type="AlphaFoldDB" id="A0A917E0N6"/>
<accession>A0A917E0N6</accession>
<keyword evidence="3" id="KW-1185">Reference proteome</keyword>
<name>A0A917E0N6_9BACL</name>
<evidence type="ECO:0000313" key="3">
    <source>
        <dbReference type="Proteomes" id="UP000612456"/>
    </source>
</evidence>